<dbReference type="EMBL" id="JALJOR010000017">
    <property type="protein sequence ID" value="KAK9804732.1"/>
    <property type="molecule type" value="Genomic_DNA"/>
</dbReference>
<dbReference type="Proteomes" id="UP001489004">
    <property type="component" value="Unassembled WGS sequence"/>
</dbReference>
<dbReference type="PANTHER" id="PTHR33645">
    <property type="entry name" value="AMINOPEPTIDASE (DUF3754)"/>
    <property type="match status" value="1"/>
</dbReference>
<keyword evidence="2" id="KW-0472">Membrane</keyword>
<keyword evidence="2" id="KW-0812">Transmembrane</keyword>
<evidence type="ECO:0000313" key="3">
    <source>
        <dbReference type="EMBL" id="KAK9804732.1"/>
    </source>
</evidence>
<feature type="transmembrane region" description="Helical" evidence="2">
    <location>
        <begin position="410"/>
        <end position="428"/>
    </location>
</feature>
<keyword evidence="4" id="KW-1185">Reference proteome</keyword>
<dbReference type="PANTHER" id="PTHR33645:SF11">
    <property type="entry name" value="AMINOPEPTIDASE (DUF3754)"/>
    <property type="match status" value="1"/>
</dbReference>
<dbReference type="AlphaFoldDB" id="A0AAW1P9K0"/>
<reference evidence="3 4" key="1">
    <citation type="journal article" date="2024" name="Nat. Commun.">
        <title>Phylogenomics reveals the evolutionary origins of lichenization in chlorophyte algae.</title>
        <authorList>
            <person name="Puginier C."/>
            <person name="Libourel C."/>
            <person name="Otte J."/>
            <person name="Skaloud P."/>
            <person name="Haon M."/>
            <person name="Grisel S."/>
            <person name="Petersen M."/>
            <person name="Berrin J.G."/>
            <person name="Delaux P.M."/>
            <person name="Dal Grande F."/>
            <person name="Keller J."/>
        </authorList>
    </citation>
    <scope>NUCLEOTIDE SEQUENCE [LARGE SCALE GENOMIC DNA]</scope>
    <source>
        <strain evidence="3 4">SAG 2043</strain>
    </source>
</reference>
<comment type="caution">
    <text evidence="3">The sequence shown here is derived from an EMBL/GenBank/DDBJ whole genome shotgun (WGS) entry which is preliminary data.</text>
</comment>
<evidence type="ECO:0000313" key="4">
    <source>
        <dbReference type="Proteomes" id="UP001489004"/>
    </source>
</evidence>
<evidence type="ECO:0000256" key="2">
    <source>
        <dbReference type="SAM" id="Phobius"/>
    </source>
</evidence>
<dbReference type="Pfam" id="PF12576">
    <property type="entry name" value="DUF3754"/>
    <property type="match status" value="1"/>
</dbReference>
<dbReference type="InterPro" id="IPR022227">
    <property type="entry name" value="DUF3754"/>
</dbReference>
<organism evidence="3 4">
    <name type="scientific">[Myrmecia] bisecta</name>
    <dbReference type="NCBI Taxonomy" id="41462"/>
    <lineage>
        <taxon>Eukaryota</taxon>
        <taxon>Viridiplantae</taxon>
        <taxon>Chlorophyta</taxon>
        <taxon>core chlorophytes</taxon>
        <taxon>Trebouxiophyceae</taxon>
        <taxon>Trebouxiales</taxon>
        <taxon>Trebouxiaceae</taxon>
        <taxon>Myrmecia</taxon>
    </lineage>
</organism>
<feature type="region of interest" description="Disordered" evidence="1">
    <location>
        <begin position="246"/>
        <end position="288"/>
    </location>
</feature>
<feature type="region of interest" description="Disordered" evidence="1">
    <location>
        <begin position="590"/>
        <end position="669"/>
    </location>
</feature>
<proteinExistence type="predicted"/>
<gene>
    <name evidence="3" type="ORF">WJX72_002789</name>
</gene>
<feature type="compositionally biased region" description="Low complexity" evidence="1">
    <location>
        <begin position="628"/>
        <end position="642"/>
    </location>
</feature>
<feature type="compositionally biased region" description="Basic residues" evidence="1">
    <location>
        <begin position="653"/>
        <end position="669"/>
    </location>
</feature>
<keyword evidence="2" id="KW-1133">Transmembrane helix</keyword>
<evidence type="ECO:0000256" key="1">
    <source>
        <dbReference type="SAM" id="MobiDB-lite"/>
    </source>
</evidence>
<accession>A0AAW1P9K0</accession>
<protein>
    <submittedName>
        <fullName evidence="3">Uncharacterized protein</fullName>
    </submittedName>
</protein>
<name>A0AAW1P9K0_9CHLO</name>
<sequence length="669" mass="74001">MGTLQDGSVRFTCPPERFISAPQDYIMQDSTERVAAAGQDGEQFRELCKLLEATCQFEFLEIRRRVKSNFNLFSLATAGKPLPKRRGKEVQPESAELDQRELRFVEDFYTLLKAAHYRLLSQEEWETALAEEFTFTMPVDVKWDLMDSSLLKRFWAGRQAERASLADISDHIIVFHRGIKTVKARGTYINEKIDLLTDYLIVNPLKRLCTPFLKTPGKDLHKMQRLVGGARDSVQYSQVGKDALKASAANNGSAPPRSPDPAALEQAAQAPKHNLTRSSQSLEHSNAKTVERRTLQRLMPDARAVLANLFAEVEIQEPTWKDVVVLYRRAVPATADPSKKVVAQQSTNPDLARRNINIKTFDDVPMADCEMIFPDKRVYMKPITVIQLVITIAVALITAITSLLSTGIDMRVVMGVLSVVLTRAFTVYNQAQIAKQLLVDQMTERLYEKTLDSQEGVIYMLLDQMASQHIKEVLLAYTLLLLNGGPLSQAALDEACERYLDSAYGLRLDFAIEHSLPRLLADGLVKQDGQGLLSAVPLAEAVRLLRGKWERYFDLQDESEVSIPGGQACSIQDILRPRLPAKAAALPAAAKAGGDGQEGLRQVNRAGPGAPAEARPDTSAVRQQKGGPATPASPAQPATSPAHNQEEASSGTPKRRSGFKKLIHNLKGE</sequence>
<feature type="transmembrane region" description="Helical" evidence="2">
    <location>
        <begin position="385"/>
        <end position="404"/>
    </location>
</feature>